<name>A0A5C4N1I9_9RHOB</name>
<dbReference type="RefSeq" id="WP_139075957.1">
    <property type="nucleotide sequence ID" value="NZ_VDFU01000005.1"/>
</dbReference>
<dbReference type="Gene3D" id="3.30.565.10">
    <property type="entry name" value="Histidine kinase-like ATPase, C-terminal domain"/>
    <property type="match status" value="1"/>
</dbReference>
<organism evidence="2 3">
    <name type="scientific">Rubellimicrobium rubrum</name>
    <dbReference type="NCBI Taxonomy" id="2585369"/>
    <lineage>
        <taxon>Bacteria</taxon>
        <taxon>Pseudomonadati</taxon>
        <taxon>Pseudomonadota</taxon>
        <taxon>Alphaproteobacteria</taxon>
        <taxon>Rhodobacterales</taxon>
        <taxon>Roseobacteraceae</taxon>
        <taxon>Rubellimicrobium</taxon>
    </lineage>
</organism>
<protein>
    <submittedName>
        <fullName evidence="2">Histidine phosphotransferase</fullName>
    </submittedName>
</protein>
<evidence type="ECO:0000259" key="1">
    <source>
        <dbReference type="Pfam" id="PF10090"/>
    </source>
</evidence>
<dbReference type="InterPro" id="IPR018762">
    <property type="entry name" value="ChpT_C"/>
</dbReference>
<evidence type="ECO:0000313" key="3">
    <source>
        <dbReference type="Proteomes" id="UP000305887"/>
    </source>
</evidence>
<keyword evidence="2" id="KW-0808">Transferase</keyword>
<dbReference type="AlphaFoldDB" id="A0A5C4N1I9"/>
<dbReference type="EMBL" id="VDFU01000005">
    <property type="protein sequence ID" value="TNC51215.1"/>
    <property type="molecule type" value="Genomic_DNA"/>
</dbReference>
<feature type="domain" description="Histidine phosphotransferase ChpT C-terminal" evidence="1">
    <location>
        <begin position="86"/>
        <end position="201"/>
    </location>
</feature>
<dbReference type="Pfam" id="PF10090">
    <property type="entry name" value="HPTransfase"/>
    <property type="match status" value="1"/>
</dbReference>
<reference evidence="2 3" key="1">
    <citation type="submission" date="2019-06" db="EMBL/GenBank/DDBJ databases">
        <title>YIM 131921 draft genome.</title>
        <authorList>
            <person name="Jiang L."/>
        </authorList>
    </citation>
    <scope>NUCLEOTIDE SEQUENCE [LARGE SCALE GENOMIC DNA]</scope>
    <source>
        <strain evidence="2 3">YIM 131921</strain>
    </source>
</reference>
<accession>A0A5C4N1I9</accession>
<proteinExistence type="predicted"/>
<comment type="caution">
    <text evidence="2">The sequence shown here is derived from an EMBL/GenBank/DDBJ whole genome shotgun (WGS) entry which is preliminary data.</text>
</comment>
<keyword evidence="3" id="KW-1185">Reference proteome</keyword>
<evidence type="ECO:0000313" key="2">
    <source>
        <dbReference type="EMBL" id="TNC51215.1"/>
    </source>
</evidence>
<gene>
    <name evidence="2" type="ORF">FHG66_06630</name>
</gene>
<dbReference type="Proteomes" id="UP000305887">
    <property type="component" value="Unassembled WGS sequence"/>
</dbReference>
<dbReference type="GO" id="GO:0016740">
    <property type="term" value="F:transferase activity"/>
    <property type="evidence" value="ECO:0007669"/>
    <property type="project" value="UniProtKB-KW"/>
</dbReference>
<sequence>MPEVHSLPKEGPGDTDLTALLAARICHDLTSPLGAIANGVELLALAGLETSPEMQLIAQSVESANARLRFFRLAFGLAGRQGIGSAEVTRILAALSRTGRIVYDWSVTGDVPRDEVKAVFLLLQCLESAMPTGGRIRVARQLDAWDLTAEGGRLRVDPMVWDSVREQRGTPPAASALVQFPLLAGVLDRLGRNVTLDYDGDRITVRM</sequence>
<dbReference type="Gene3D" id="1.10.287.130">
    <property type="match status" value="1"/>
</dbReference>
<dbReference type="InterPro" id="IPR036890">
    <property type="entry name" value="HATPase_C_sf"/>
</dbReference>
<dbReference type="OrthoDB" id="9803702at2"/>